<evidence type="ECO:0000313" key="6">
    <source>
        <dbReference type="Proteomes" id="UP000682928"/>
    </source>
</evidence>
<dbReference type="GO" id="GO:0003700">
    <property type="term" value="F:DNA-binding transcription factor activity"/>
    <property type="evidence" value="ECO:0007669"/>
    <property type="project" value="InterPro"/>
</dbReference>
<dbReference type="PANTHER" id="PTHR44846:SF1">
    <property type="entry name" value="MANNOSYL-D-GLYCERATE TRANSPORT_METABOLISM SYSTEM REPRESSOR MNGR-RELATED"/>
    <property type="match status" value="1"/>
</dbReference>
<dbReference type="InterPro" id="IPR000524">
    <property type="entry name" value="Tscrpt_reg_HTH_GntR"/>
</dbReference>
<keyword evidence="3" id="KW-0804">Transcription</keyword>
<dbReference type="SMART" id="SM00345">
    <property type="entry name" value="HTH_GNTR"/>
    <property type="match status" value="1"/>
</dbReference>
<dbReference type="SUPFAM" id="SSF64288">
    <property type="entry name" value="Chorismate lyase-like"/>
    <property type="match status" value="1"/>
</dbReference>
<dbReference type="GO" id="GO:0045892">
    <property type="term" value="P:negative regulation of DNA-templated transcription"/>
    <property type="evidence" value="ECO:0007669"/>
    <property type="project" value="TreeGrafter"/>
</dbReference>
<dbReference type="EMBL" id="AP024590">
    <property type="protein sequence ID" value="BCU54892.1"/>
    <property type="molecule type" value="Genomic_DNA"/>
</dbReference>
<dbReference type="SMART" id="SM00866">
    <property type="entry name" value="UTRA"/>
    <property type="match status" value="1"/>
</dbReference>
<gene>
    <name evidence="5" type="ORF">ENKO_14860</name>
</gene>
<dbReference type="InterPro" id="IPR011663">
    <property type="entry name" value="UTRA"/>
</dbReference>
<dbReference type="Pfam" id="PF07702">
    <property type="entry name" value="UTRA"/>
    <property type="match status" value="1"/>
</dbReference>
<proteinExistence type="predicted"/>
<protein>
    <submittedName>
        <fullName evidence="5">GntR family transcriptional regulator</fullName>
    </submittedName>
</protein>
<dbReference type="Gene3D" id="3.40.1410.10">
    <property type="entry name" value="Chorismate lyase-like"/>
    <property type="match status" value="1"/>
</dbReference>
<organism evidence="5 6">
    <name type="scientific">Enterobacter kobei</name>
    <dbReference type="NCBI Taxonomy" id="208224"/>
    <lineage>
        <taxon>Bacteria</taxon>
        <taxon>Pseudomonadati</taxon>
        <taxon>Pseudomonadota</taxon>
        <taxon>Gammaproteobacteria</taxon>
        <taxon>Enterobacterales</taxon>
        <taxon>Enterobacteriaceae</taxon>
        <taxon>Enterobacter</taxon>
        <taxon>Enterobacter cloacae complex</taxon>
    </lineage>
</organism>
<dbReference type="GO" id="GO:0003677">
    <property type="term" value="F:DNA binding"/>
    <property type="evidence" value="ECO:0007669"/>
    <property type="project" value="UniProtKB-KW"/>
</dbReference>
<dbReference type="AlphaFoldDB" id="A0AA86IUU9"/>
<keyword evidence="1" id="KW-0805">Transcription regulation</keyword>
<evidence type="ECO:0000313" key="5">
    <source>
        <dbReference type="EMBL" id="BCU54892.1"/>
    </source>
</evidence>
<dbReference type="InterPro" id="IPR036388">
    <property type="entry name" value="WH-like_DNA-bd_sf"/>
</dbReference>
<evidence type="ECO:0000256" key="1">
    <source>
        <dbReference type="ARBA" id="ARBA00023015"/>
    </source>
</evidence>
<dbReference type="InterPro" id="IPR028978">
    <property type="entry name" value="Chorismate_lyase_/UTRA_dom_sf"/>
</dbReference>
<dbReference type="Gene3D" id="1.10.10.10">
    <property type="entry name" value="Winged helix-like DNA-binding domain superfamily/Winged helix DNA-binding domain"/>
    <property type="match status" value="1"/>
</dbReference>
<sequence>MEQAHIQLIEQLKERIAAADNMPLYLKFAETVKNAVRNGLLAHGNILPGERDFSGLTGISRITVRKAMQTLEDEGVVTRSRGYGTQINNIFEYSLKEARGFSQQVVLRGKKPDTLWVNKRIVACPAEVAEKLAIDTDSDVFLLKRIRYADEDAVSIEESWVPAPLIKDVDAIGVSLYDYFRSQRIYPQRTKSRVSARMPDAEFQTHIQMENTVPVLVISQVAFDQQNRPIEYSISTCRSDLYVFVCEE</sequence>
<feature type="domain" description="HTH gntR-type" evidence="4">
    <location>
        <begin position="22"/>
        <end position="90"/>
    </location>
</feature>
<dbReference type="RefSeq" id="WP_129363015.1">
    <property type="nucleotide sequence ID" value="NZ_AP024590.1"/>
</dbReference>
<dbReference type="PROSITE" id="PS50949">
    <property type="entry name" value="HTH_GNTR"/>
    <property type="match status" value="1"/>
</dbReference>
<dbReference type="InterPro" id="IPR050679">
    <property type="entry name" value="Bact_HTH_transcr_reg"/>
</dbReference>
<dbReference type="PANTHER" id="PTHR44846">
    <property type="entry name" value="MANNOSYL-D-GLYCERATE TRANSPORT/METABOLISM SYSTEM REPRESSOR MNGR-RELATED"/>
    <property type="match status" value="1"/>
</dbReference>
<evidence type="ECO:0000256" key="3">
    <source>
        <dbReference type="ARBA" id="ARBA00023163"/>
    </source>
</evidence>
<accession>A0AA86IUU9</accession>
<dbReference type="PRINTS" id="PR00035">
    <property type="entry name" value="HTHGNTR"/>
</dbReference>
<dbReference type="Pfam" id="PF00392">
    <property type="entry name" value="GntR"/>
    <property type="match status" value="1"/>
</dbReference>
<keyword evidence="2" id="KW-0238">DNA-binding</keyword>
<reference evidence="5" key="1">
    <citation type="submission" date="2021-04" db="EMBL/GenBank/DDBJ databases">
        <title>Difference and commonality of drug resistance evolution in various bacteria. and drug sensitivity profiles.</title>
        <authorList>
            <person name="Maeda T."/>
            <person name="Shibai A."/>
            <person name="Kawada K."/>
            <person name="Kotani H."/>
            <person name="Tarusawa Y."/>
            <person name="Tanabe K."/>
            <person name="Furusawa C."/>
        </authorList>
    </citation>
    <scope>NUCLEOTIDE SEQUENCE</scope>
    <source>
        <strain evidence="5">JCM 8580</strain>
    </source>
</reference>
<dbReference type="CDD" id="cd07377">
    <property type="entry name" value="WHTH_GntR"/>
    <property type="match status" value="1"/>
</dbReference>
<dbReference type="SUPFAM" id="SSF46785">
    <property type="entry name" value="Winged helix' DNA-binding domain"/>
    <property type="match status" value="1"/>
</dbReference>
<dbReference type="Proteomes" id="UP000682928">
    <property type="component" value="Chromosome"/>
</dbReference>
<evidence type="ECO:0000259" key="4">
    <source>
        <dbReference type="PROSITE" id="PS50949"/>
    </source>
</evidence>
<name>A0AA86IUU9_9ENTR</name>
<evidence type="ECO:0000256" key="2">
    <source>
        <dbReference type="ARBA" id="ARBA00023125"/>
    </source>
</evidence>
<dbReference type="InterPro" id="IPR036390">
    <property type="entry name" value="WH_DNA-bd_sf"/>
</dbReference>